<evidence type="ECO:0000313" key="7">
    <source>
        <dbReference type="EMBL" id="GIG40581.1"/>
    </source>
</evidence>
<comment type="catalytic activity">
    <reaction evidence="1">
        <text>chorismate = isochorismate</text>
        <dbReference type="Rhea" id="RHEA:18985"/>
        <dbReference type="ChEBI" id="CHEBI:29748"/>
        <dbReference type="ChEBI" id="CHEBI:29780"/>
        <dbReference type="EC" id="5.4.4.2"/>
    </reaction>
</comment>
<evidence type="ECO:0000256" key="5">
    <source>
        <dbReference type="ARBA" id="ARBA00041564"/>
    </source>
</evidence>
<reference evidence="7 8" key="1">
    <citation type="submission" date="2021-01" db="EMBL/GenBank/DDBJ databases">
        <title>Whole genome shotgun sequence of Cellulomonas phragmiteti NBRC 110785.</title>
        <authorList>
            <person name="Komaki H."/>
            <person name="Tamura T."/>
        </authorList>
    </citation>
    <scope>NUCLEOTIDE SEQUENCE [LARGE SCALE GENOMIC DNA]</scope>
    <source>
        <strain evidence="7 8">NBRC 110785</strain>
    </source>
</reference>
<gene>
    <name evidence="7" type="primary">menF</name>
    <name evidence="7" type="ORF">Cph01nite_23430</name>
</gene>
<sequence>MSAAHAAPTTPPLILAGPHDALVLDPRAAVAVSDPGGPDALADAVDRALADHGGPAVAAGAVPFDHGRVGSDAQAPPARILVGRPRWTDRDGALPDVPGHAPVWRRVAGVGGLRHARRVARVLDALAGGAAEKVVLARRLDLAADGPAEVRALLHRLARRDPAATVFCVPLDDGGVFLGATPELLVARTGPQVTAHPLAGSLPRSTDPTEDAARARRLARSDKDLREHAYVVDDVVQTLRPWCTHVEVGEPTVVRTERVWHLGTPVTGRLRDPGTGATRLALALHPTPAVGGTPTGPAVALARAVEGRGRGYYAGAVGWQDASGDGRWYVAIRSAHLAPDARRLTLHAGGGIVAGSDPATEVTETDAKLRTVLDALEVRS</sequence>
<protein>
    <recommendedName>
        <fullName evidence="3">isochorismate synthase</fullName>
        <ecNumber evidence="3">5.4.4.2</ecNumber>
    </recommendedName>
    <alternativeName>
        <fullName evidence="5">Isochorismate mutase</fullName>
    </alternativeName>
</protein>
<evidence type="ECO:0000256" key="1">
    <source>
        <dbReference type="ARBA" id="ARBA00000799"/>
    </source>
</evidence>
<name>A0ABQ4DNT2_9CELL</name>
<dbReference type="Gene3D" id="3.60.120.10">
    <property type="entry name" value="Anthranilate synthase"/>
    <property type="match status" value="1"/>
</dbReference>
<dbReference type="PANTHER" id="PTHR42839:SF2">
    <property type="entry name" value="ISOCHORISMATE SYNTHASE ENTC"/>
    <property type="match status" value="1"/>
</dbReference>
<dbReference type="SUPFAM" id="SSF56322">
    <property type="entry name" value="ADC synthase"/>
    <property type="match status" value="1"/>
</dbReference>
<evidence type="ECO:0000256" key="4">
    <source>
        <dbReference type="ARBA" id="ARBA00023235"/>
    </source>
</evidence>
<dbReference type="InterPro" id="IPR015890">
    <property type="entry name" value="Chorismate_C"/>
</dbReference>
<organism evidence="7 8">
    <name type="scientific">Cellulomonas phragmiteti</name>
    <dbReference type="NCBI Taxonomy" id="478780"/>
    <lineage>
        <taxon>Bacteria</taxon>
        <taxon>Bacillati</taxon>
        <taxon>Actinomycetota</taxon>
        <taxon>Actinomycetes</taxon>
        <taxon>Micrococcales</taxon>
        <taxon>Cellulomonadaceae</taxon>
        <taxon>Cellulomonas</taxon>
    </lineage>
</organism>
<dbReference type="Pfam" id="PF00425">
    <property type="entry name" value="Chorismate_bind"/>
    <property type="match status" value="1"/>
</dbReference>
<dbReference type="RefSeq" id="WP_203674412.1">
    <property type="nucleotide sequence ID" value="NZ_BONP01000013.1"/>
</dbReference>
<keyword evidence="4" id="KW-0413">Isomerase</keyword>
<evidence type="ECO:0000256" key="2">
    <source>
        <dbReference type="ARBA" id="ARBA00005297"/>
    </source>
</evidence>
<dbReference type="EMBL" id="BONP01000013">
    <property type="protein sequence ID" value="GIG40581.1"/>
    <property type="molecule type" value="Genomic_DNA"/>
</dbReference>
<dbReference type="EC" id="5.4.4.2" evidence="3"/>
<comment type="similarity">
    <text evidence="2">Belongs to the isochorismate synthase family.</text>
</comment>
<dbReference type="PANTHER" id="PTHR42839">
    <property type="entry name" value="ISOCHORISMATE SYNTHASE ENTC"/>
    <property type="match status" value="1"/>
</dbReference>
<dbReference type="InterPro" id="IPR005801">
    <property type="entry name" value="ADC_synthase"/>
</dbReference>
<accession>A0ABQ4DNT2</accession>
<dbReference type="NCBIfam" id="TIGR00543">
    <property type="entry name" value="isochor_syn"/>
    <property type="match status" value="1"/>
</dbReference>
<dbReference type="InterPro" id="IPR004561">
    <property type="entry name" value="IsoChor_synthase"/>
</dbReference>
<dbReference type="Proteomes" id="UP000614741">
    <property type="component" value="Unassembled WGS sequence"/>
</dbReference>
<keyword evidence="8" id="KW-1185">Reference proteome</keyword>
<evidence type="ECO:0000313" key="8">
    <source>
        <dbReference type="Proteomes" id="UP000614741"/>
    </source>
</evidence>
<proteinExistence type="inferred from homology"/>
<comment type="caution">
    <text evidence="7">The sequence shown here is derived from an EMBL/GenBank/DDBJ whole genome shotgun (WGS) entry which is preliminary data.</text>
</comment>
<evidence type="ECO:0000259" key="6">
    <source>
        <dbReference type="Pfam" id="PF00425"/>
    </source>
</evidence>
<feature type="domain" description="Chorismate-utilising enzyme C-terminal" evidence="6">
    <location>
        <begin position="115"/>
        <end position="368"/>
    </location>
</feature>
<evidence type="ECO:0000256" key="3">
    <source>
        <dbReference type="ARBA" id="ARBA00012824"/>
    </source>
</evidence>